<keyword evidence="2" id="KW-0472">Membrane</keyword>
<evidence type="ECO:0000313" key="3">
    <source>
        <dbReference type="EMBL" id="QDT04336.1"/>
    </source>
</evidence>
<protein>
    <recommendedName>
        <fullName evidence="5">Protein BatD</fullName>
    </recommendedName>
</protein>
<evidence type="ECO:0008006" key="5">
    <source>
        <dbReference type="Google" id="ProtNLM"/>
    </source>
</evidence>
<accession>A0A517NB22</accession>
<dbReference type="EMBL" id="CP036525">
    <property type="protein sequence ID" value="QDT04336.1"/>
    <property type="molecule type" value="Genomic_DNA"/>
</dbReference>
<name>A0A517NB22_9BACT</name>
<proteinExistence type="predicted"/>
<evidence type="ECO:0000313" key="4">
    <source>
        <dbReference type="Proteomes" id="UP000318538"/>
    </source>
</evidence>
<feature type="compositionally biased region" description="Low complexity" evidence="1">
    <location>
        <begin position="353"/>
        <end position="377"/>
    </location>
</feature>
<keyword evidence="2" id="KW-0812">Transmembrane</keyword>
<organism evidence="3 4">
    <name type="scientific">Rubripirellula lacrimiformis</name>
    <dbReference type="NCBI Taxonomy" id="1930273"/>
    <lineage>
        <taxon>Bacteria</taxon>
        <taxon>Pseudomonadati</taxon>
        <taxon>Planctomycetota</taxon>
        <taxon>Planctomycetia</taxon>
        <taxon>Pirellulales</taxon>
        <taxon>Pirellulaceae</taxon>
        <taxon>Rubripirellula</taxon>
    </lineage>
</organism>
<keyword evidence="4" id="KW-1185">Reference proteome</keyword>
<keyword evidence="2" id="KW-1133">Transmembrane helix</keyword>
<dbReference type="KEGG" id="rlc:K227x_27260"/>
<dbReference type="Proteomes" id="UP000318538">
    <property type="component" value="Chromosome"/>
</dbReference>
<evidence type="ECO:0000256" key="1">
    <source>
        <dbReference type="SAM" id="MobiDB-lite"/>
    </source>
</evidence>
<dbReference type="AlphaFoldDB" id="A0A517NB22"/>
<feature type="region of interest" description="Disordered" evidence="1">
    <location>
        <begin position="340"/>
        <end position="377"/>
    </location>
</feature>
<gene>
    <name evidence="3" type="ORF">K227x_27260</name>
</gene>
<sequence>MIHGSGCHIVARVIVIILLVNSFAWGDSTPQTIIDGPVRMEVSVSRTETAIAVPVTMTVQIESPKTTKLQPPAIEASFGDFQVVDQTAVGPLPVDGDPNRTIHRYLYQLESLQSGTLVVAPIHFGYQIADAPMAAAYSHIDTNQNRSGTLVSRPIQIDVASSLAPDADLTDVRPLKPMVVLPEKRPTDLRWWGLGLVIGPAILAAFLWRRRRPRPADKLAMAQIHRIESEVANRQISGDQGAQSLAVALRRFIQDRHAIPATAMATSELVTAVGELGWPQDQVAILKSFLGSIDQRRFAASRLGADTIDADANDGPSGQDRFAGQCQTVRQIVRSVSIQNVPAVSRSSESRSFRSPSSGSRSSQSPSTGPSSNSEAE</sequence>
<reference evidence="3 4" key="1">
    <citation type="submission" date="2019-02" db="EMBL/GenBank/DDBJ databases">
        <title>Deep-cultivation of Planctomycetes and their phenomic and genomic characterization uncovers novel biology.</title>
        <authorList>
            <person name="Wiegand S."/>
            <person name="Jogler M."/>
            <person name="Boedeker C."/>
            <person name="Pinto D."/>
            <person name="Vollmers J."/>
            <person name="Rivas-Marin E."/>
            <person name="Kohn T."/>
            <person name="Peeters S.H."/>
            <person name="Heuer A."/>
            <person name="Rast P."/>
            <person name="Oberbeckmann S."/>
            <person name="Bunk B."/>
            <person name="Jeske O."/>
            <person name="Meyerdierks A."/>
            <person name="Storesund J.E."/>
            <person name="Kallscheuer N."/>
            <person name="Luecker S."/>
            <person name="Lage O.M."/>
            <person name="Pohl T."/>
            <person name="Merkel B.J."/>
            <person name="Hornburger P."/>
            <person name="Mueller R.-W."/>
            <person name="Bruemmer F."/>
            <person name="Labrenz M."/>
            <person name="Spormann A.M."/>
            <person name="Op den Camp H."/>
            <person name="Overmann J."/>
            <person name="Amann R."/>
            <person name="Jetten M.S.M."/>
            <person name="Mascher T."/>
            <person name="Medema M.H."/>
            <person name="Devos D.P."/>
            <person name="Kaster A.-K."/>
            <person name="Ovreas L."/>
            <person name="Rohde M."/>
            <person name="Galperin M.Y."/>
            <person name="Jogler C."/>
        </authorList>
    </citation>
    <scope>NUCLEOTIDE SEQUENCE [LARGE SCALE GENOMIC DNA]</scope>
    <source>
        <strain evidence="3 4">K22_7</strain>
    </source>
</reference>
<feature type="transmembrane region" description="Helical" evidence="2">
    <location>
        <begin position="189"/>
        <end position="208"/>
    </location>
</feature>
<evidence type="ECO:0000256" key="2">
    <source>
        <dbReference type="SAM" id="Phobius"/>
    </source>
</evidence>